<evidence type="ECO:0000256" key="1">
    <source>
        <dbReference type="SAM" id="MobiDB-lite"/>
    </source>
</evidence>
<proteinExistence type="predicted"/>
<feature type="region of interest" description="Disordered" evidence="1">
    <location>
        <begin position="33"/>
        <end position="56"/>
    </location>
</feature>
<reference evidence="4 5" key="1">
    <citation type="submission" date="2018-09" db="EMBL/GenBank/DDBJ databases">
        <title>Genomic investigation of the strawberry pathogen Phytophthora fragariae indicates pathogenicity is determined by transcriptional variation in three key races.</title>
        <authorList>
            <person name="Adams T.M."/>
            <person name="Armitage A.D."/>
            <person name="Sobczyk M.K."/>
            <person name="Bates H.J."/>
            <person name="Dunwell J.M."/>
            <person name="Nellist C.F."/>
            <person name="Harrison R.J."/>
        </authorList>
    </citation>
    <scope>NUCLEOTIDE SEQUENCE [LARGE SCALE GENOMIC DNA]</scope>
    <source>
        <strain evidence="3 4">BC-23</strain>
        <strain evidence="2 5">ONT-3</strain>
    </source>
</reference>
<evidence type="ECO:0000313" key="3">
    <source>
        <dbReference type="EMBL" id="KAE9166851.1"/>
    </source>
</evidence>
<dbReference type="EMBL" id="QXFX01007508">
    <property type="protein sequence ID" value="KAE9056804.1"/>
    <property type="molecule type" value="Genomic_DNA"/>
</dbReference>
<dbReference type="Proteomes" id="UP000488956">
    <property type="component" value="Unassembled WGS sequence"/>
</dbReference>
<name>A0A6G0JHJ0_9STRA</name>
<protein>
    <submittedName>
        <fullName evidence="2">Uncharacterized protein</fullName>
    </submittedName>
</protein>
<dbReference type="AlphaFoldDB" id="A0A6G0JHJ0"/>
<comment type="caution">
    <text evidence="2">The sequence shown here is derived from an EMBL/GenBank/DDBJ whole genome shotgun (WGS) entry which is preliminary data.</text>
</comment>
<gene>
    <name evidence="3" type="ORF">PF004_g29026</name>
    <name evidence="2" type="ORF">PF010_g31623</name>
</gene>
<organism evidence="2 5">
    <name type="scientific">Phytophthora fragariae</name>
    <dbReference type="NCBI Taxonomy" id="53985"/>
    <lineage>
        <taxon>Eukaryota</taxon>
        <taxon>Sar</taxon>
        <taxon>Stramenopiles</taxon>
        <taxon>Oomycota</taxon>
        <taxon>Peronosporomycetes</taxon>
        <taxon>Peronosporales</taxon>
        <taxon>Peronosporaceae</taxon>
        <taxon>Phytophthora</taxon>
    </lineage>
</organism>
<dbReference type="Proteomes" id="UP000476176">
    <property type="component" value="Unassembled WGS sequence"/>
</dbReference>
<evidence type="ECO:0000313" key="5">
    <source>
        <dbReference type="Proteomes" id="UP000488956"/>
    </source>
</evidence>
<feature type="non-terminal residue" evidence="2">
    <location>
        <position position="56"/>
    </location>
</feature>
<accession>A0A6G0JHJ0</accession>
<evidence type="ECO:0000313" key="4">
    <source>
        <dbReference type="Proteomes" id="UP000476176"/>
    </source>
</evidence>
<evidence type="ECO:0000313" key="2">
    <source>
        <dbReference type="EMBL" id="KAE9056804.1"/>
    </source>
</evidence>
<sequence length="56" mass="6335">MATDEAKLKLLQPEAGEQVPEVYRSLNFRSLQDPYSNRGGDTMASRYSTLRADDLE</sequence>
<dbReference type="EMBL" id="QXGC01005019">
    <property type="protein sequence ID" value="KAE9166851.1"/>
    <property type="molecule type" value="Genomic_DNA"/>
</dbReference>